<gene>
    <name evidence="1" type="ORF">NXC12_CH03582</name>
</gene>
<dbReference type="Proteomes" id="UP000194159">
    <property type="component" value="Chromosome"/>
</dbReference>
<dbReference type="AlphaFoldDB" id="A0AAN1BHT3"/>
<proteinExistence type="predicted"/>
<organism evidence="1 2">
    <name type="scientific">Rhizobium etli</name>
    <dbReference type="NCBI Taxonomy" id="29449"/>
    <lineage>
        <taxon>Bacteria</taxon>
        <taxon>Pseudomonadati</taxon>
        <taxon>Pseudomonadota</taxon>
        <taxon>Alphaproteobacteria</taxon>
        <taxon>Hyphomicrobiales</taxon>
        <taxon>Rhizobiaceae</taxon>
        <taxon>Rhizobium/Agrobacterium group</taxon>
        <taxon>Rhizobium</taxon>
    </lineage>
</organism>
<name>A0AAN1BHT3_RHIET</name>
<protein>
    <submittedName>
        <fullName evidence="1">Uncharacterized protein</fullName>
    </submittedName>
</protein>
<accession>A0AAN1BHT3</accession>
<reference evidence="1 2" key="1">
    <citation type="submission" date="2017-04" db="EMBL/GenBank/DDBJ databases">
        <title>Complete genome sequences of Rhizobium genomic linages associated to common bean (phaseolus vulgaris).</title>
        <authorList>
            <person name="Santamaria R.I."/>
            <person name="Bustos P."/>
            <person name="Perez-Carrascal O."/>
            <person name="Martinez-Flores I."/>
            <person name="Juarez S."/>
            <person name="Lozano L."/>
            <person name="Miranda F."/>
            <person name="Vinuesa P."/>
            <person name="Martinez-Romero E."/>
            <person name="Cevallos M.A."/>
            <person name="Romero D."/>
            <person name="Davila G."/>
            <person name="Gonzalez V."/>
        </authorList>
    </citation>
    <scope>NUCLEOTIDE SEQUENCE [LARGE SCALE GENOMIC DNA]</scope>
    <source>
        <strain evidence="1 2">NXC12</strain>
    </source>
</reference>
<dbReference type="EMBL" id="CP020906">
    <property type="protein sequence ID" value="ARQ11553.1"/>
    <property type="molecule type" value="Genomic_DNA"/>
</dbReference>
<dbReference type="PROSITE" id="PS51257">
    <property type="entry name" value="PROKAR_LIPOPROTEIN"/>
    <property type="match status" value="1"/>
</dbReference>
<evidence type="ECO:0000313" key="2">
    <source>
        <dbReference type="Proteomes" id="UP000194159"/>
    </source>
</evidence>
<evidence type="ECO:0000313" key="1">
    <source>
        <dbReference type="EMBL" id="ARQ11553.1"/>
    </source>
</evidence>
<sequence length="40" mass="4338">MAGRRMYMKRYSFSIIGLALMTAVIGNPGIAFACNKLIGT</sequence>